<dbReference type="EMBL" id="CACRUH010000075">
    <property type="protein sequence ID" value="VYU79157.1"/>
    <property type="molecule type" value="Genomic_DNA"/>
</dbReference>
<gene>
    <name evidence="2" type="ORF">CHLFYP18_02901</name>
</gene>
<proteinExistence type="predicted"/>
<accession>A0A6N3HQJ0</accession>
<keyword evidence="1" id="KW-0472">Membrane</keyword>
<protein>
    <submittedName>
        <fullName evidence="2">Uncharacterized protein</fullName>
    </submittedName>
</protein>
<keyword evidence="1" id="KW-0812">Transmembrane</keyword>
<keyword evidence="1" id="KW-1133">Transmembrane helix</keyword>
<dbReference type="RefSeq" id="WP_002603366.1">
    <property type="nucleotide sequence ID" value="NZ_CACRUH010000075.1"/>
</dbReference>
<evidence type="ECO:0000256" key="1">
    <source>
        <dbReference type="SAM" id="Phobius"/>
    </source>
</evidence>
<feature type="transmembrane region" description="Helical" evidence="1">
    <location>
        <begin position="6"/>
        <end position="26"/>
    </location>
</feature>
<evidence type="ECO:0000313" key="2">
    <source>
        <dbReference type="EMBL" id="VYU79157.1"/>
    </source>
</evidence>
<organism evidence="2">
    <name type="scientific">Hungatella hathewayi</name>
    <dbReference type="NCBI Taxonomy" id="154046"/>
    <lineage>
        <taxon>Bacteria</taxon>
        <taxon>Bacillati</taxon>
        <taxon>Bacillota</taxon>
        <taxon>Clostridia</taxon>
        <taxon>Lachnospirales</taxon>
        <taxon>Lachnospiraceae</taxon>
        <taxon>Hungatella</taxon>
    </lineage>
</organism>
<dbReference type="AlphaFoldDB" id="A0A6N3HQJ0"/>
<reference evidence="2" key="1">
    <citation type="submission" date="2019-11" db="EMBL/GenBank/DDBJ databases">
        <authorList>
            <person name="Feng L."/>
        </authorList>
    </citation>
    <scope>NUCLEOTIDE SEQUENCE</scope>
    <source>
        <strain evidence="2">ChathewayiLFYP18</strain>
    </source>
</reference>
<sequence>MRDHVYALALAGTGESILFTMTLLSISKNLWFLAKDEDNV</sequence>
<name>A0A6N3HQJ0_9FIRM</name>